<evidence type="ECO:0000313" key="3">
    <source>
        <dbReference type="Proteomes" id="UP000323242"/>
    </source>
</evidence>
<proteinExistence type="predicted"/>
<gene>
    <name evidence="2" type="ORF">FY004_07640</name>
</gene>
<keyword evidence="2" id="KW-0418">Kinase</keyword>
<comment type="caution">
    <text evidence="2">The sequence shown here is derived from an EMBL/GenBank/DDBJ whole genome shotgun (WGS) entry which is preliminary data.</text>
</comment>
<protein>
    <submittedName>
        <fullName evidence="2">Nucleoside-diphosphate kinase</fullName>
    </submittedName>
</protein>
<dbReference type="EMBL" id="VSZQ01000029">
    <property type="protein sequence ID" value="TYR65185.1"/>
    <property type="molecule type" value="Genomic_DNA"/>
</dbReference>
<name>A0A5D4JLJ1_9ACTN</name>
<keyword evidence="3" id="KW-1185">Reference proteome</keyword>
<accession>A0A5D4JLJ1</accession>
<feature type="compositionally biased region" description="Pro residues" evidence="1">
    <location>
        <begin position="298"/>
        <end position="308"/>
    </location>
</feature>
<evidence type="ECO:0000313" key="2">
    <source>
        <dbReference type="EMBL" id="TYR65185.1"/>
    </source>
</evidence>
<reference evidence="2 3" key="1">
    <citation type="submission" date="2019-08" db="EMBL/GenBank/DDBJ databases">
        <title>Draft genome for granaticin producer strain Streptomyces parvus C05.</title>
        <authorList>
            <person name="Gonzalez-Pimentel J.L."/>
        </authorList>
    </citation>
    <scope>NUCLEOTIDE SEQUENCE [LARGE SCALE GENOMIC DNA]</scope>
    <source>
        <strain evidence="2 3">C05</strain>
    </source>
</reference>
<dbReference type="Gene3D" id="3.30.70.141">
    <property type="entry name" value="Nucleoside diphosphate kinase-like domain"/>
    <property type="match status" value="1"/>
</dbReference>
<organism evidence="2 3">
    <name type="scientific">Streptomyces parvus</name>
    <dbReference type="NCBI Taxonomy" id="66428"/>
    <lineage>
        <taxon>Bacteria</taxon>
        <taxon>Bacillati</taxon>
        <taxon>Actinomycetota</taxon>
        <taxon>Actinomycetes</taxon>
        <taxon>Kitasatosporales</taxon>
        <taxon>Streptomycetaceae</taxon>
        <taxon>Streptomyces</taxon>
    </lineage>
</organism>
<dbReference type="InterPro" id="IPR036850">
    <property type="entry name" value="NDK-like_dom_sf"/>
</dbReference>
<sequence length="315" mass="34217">MTVDEWLRTPYTRDPVRRRTYPDDVYFRETAALLGRQETDCANRALLRSTFVMFKPDAIVGRRVEPALAFLARHGFRPLGALEAEVDARVCRELWRYQINAAPLAVIRAVDMILESGPPCLIVGLRDMHAPEKPGTTAAERLAELKGSSKNRAARGLSLREALGCELMCLNFVHAPDDPADLIREIGVLTGRRREEAFAMLAAEAAPHRAAEAGTAARELYAAHPAHALARPEAAVRPHRPADSAAALAQVEQLHASGDGIELWDRIVLAAELVEGLPSEGRPLIGTPPGRRRGHPWATPPAAIPPAAPGAVPDQ</sequence>
<dbReference type="AlphaFoldDB" id="A0A5D4JLJ1"/>
<evidence type="ECO:0000256" key="1">
    <source>
        <dbReference type="SAM" id="MobiDB-lite"/>
    </source>
</evidence>
<dbReference type="Proteomes" id="UP000323242">
    <property type="component" value="Unassembled WGS sequence"/>
</dbReference>
<feature type="region of interest" description="Disordered" evidence="1">
    <location>
        <begin position="279"/>
        <end position="315"/>
    </location>
</feature>
<dbReference type="SUPFAM" id="SSF54919">
    <property type="entry name" value="Nucleoside diphosphate kinase, NDK"/>
    <property type="match status" value="1"/>
</dbReference>
<keyword evidence="2" id="KW-0808">Transferase</keyword>
<dbReference type="RefSeq" id="WP_109200607.1">
    <property type="nucleotide sequence ID" value="NZ_VSZQ01000029.1"/>
</dbReference>
<dbReference type="GO" id="GO:0016301">
    <property type="term" value="F:kinase activity"/>
    <property type="evidence" value="ECO:0007669"/>
    <property type="project" value="UniProtKB-KW"/>
</dbReference>